<protein>
    <submittedName>
        <fullName evidence="3">Cobalt-zinc-cadmium resistance protein CzcC</fullName>
    </submittedName>
</protein>
<name>A0A6S6WN33_9GAMM</name>
<proteinExistence type="inferred from homology"/>
<organism evidence="3 4">
    <name type="scientific">Pseudidiomarina piscicola</name>
    <dbReference type="NCBI Taxonomy" id="2614830"/>
    <lineage>
        <taxon>Bacteria</taxon>
        <taxon>Pseudomonadati</taxon>
        <taxon>Pseudomonadota</taxon>
        <taxon>Gammaproteobacteria</taxon>
        <taxon>Alteromonadales</taxon>
        <taxon>Idiomarinaceae</taxon>
        <taxon>Pseudidiomarina</taxon>
    </lineage>
</organism>
<dbReference type="AlphaFoldDB" id="A0A6S6WN33"/>
<dbReference type="Gene3D" id="1.20.1600.10">
    <property type="entry name" value="Outer membrane efflux proteins (OEP)"/>
    <property type="match status" value="1"/>
</dbReference>
<feature type="signal peptide" evidence="2">
    <location>
        <begin position="1"/>
        <end position="23"/>
    </location>
</feature>
<keyword evidence="2" id="KW-0732">Signal</keyword>
<dbReference type="Proteomes" id="UP000481517">
    <property type="component" value="Unassembled WGS sequence"/>
</dbReference>
<keyword evidence="4" id="KW-1185">Reference proteome</keyword>
<dbReference type="GO" id="GO:0015562">
    <property type="term" value="F:efflux transmembrane transporter activity"/>
    <property type="evidence" value="ECO:0007669"/>
    <property type="project" value="InterPro"/>
</dbReference>
<evidence type="ECO:0000313" key="4">
    <source>
        <dbReference type="Proteomes" id="UP000481517"/>
    </source>
</evidence>
<reference evidence="3 4" key="1">
    <citation type="submission" date="2020-02" db="EMBL/GenBank/DDBJ databases">
        <authorList>
            <person name="Rodrigo-Torres L."/>
            <person name="Arahal R. D."/>
            <person name="Lucena T."/>
        </authorList>
    </citation>
    <scope>NUCLEOTIDE SEQUENCE [LARGE SCALE GENOMIC DNA]</scope>
    <source>
        <strain evidence="3 4">CECT 9734</strain>
    </source>
</reference>
<sequence>MKRLSFVVLLSLAVFMPTSLVTAAEVTLEQVLQRTLASHPELQSYDYRVKAAAALKLQADLSPNPNWTVELENFAGSGRQSGLSNAQMTVSFAQLIEMGNKRQYRLKAATAEEQAQLAEYHYRRIEVLAEATQRFYDLVKVQRLSQLQARHIKRTESLLALAKERVAAGAVPPSEVTRIALQHERQQAQQVQFDGERQRLKAELAAMWAAQPTFERVAGEFTVPLALPTQADVLQAVNRAPEYLRLLDSEQLLQAQVNALQADSSADLKVQAGIRYNNQFDDTGFVVSVGMPFQLSDPNLGRLKQQRILQQSNLQQQQLVRQQLRSQVLALLSGLQTHKAYLTSVTERLLPLAQQLLDENQQGYARGTHSLLQVLDAQTELAKTEYQQLSRQHALVRDMIKIERMTGQSFLGVQP</sequence>
<evidence type="ECO:0000313" key="3">
    <source>
        <dbReference type="EMBL" id="CAB0150132.1"/>
    </source>
</evidence>
<gene>
    <name evidence="3" type="primary">czcC</name>
    <name evidence="3" type="ORF">PSI9734_00699</name>
</gene>
<evidence type="ECO:0000256" key="2">
    <source>
        <dbReference type="SAM" id="SignalP"/>
    </source>
</evidence>
<dbReference type="InterPro" id="IPR010131">
    <property type="entry name" value="MdtP/NodT-like"/>
</dbReference>
<comment type="similarity">
    <text evidence="1">Belongs to the outer membrane factor (OMF) (TC 1.B.17) family.</text>
</comment>
<dbReference type="RefSeq" id="WP_173919704.1">
    <property type="nucleotide sequence ID" value="NZ_CADCXY010000001.1"/>
</dbReference>
<dbReference type="Pfam" id="PF02321">
    <property type="entry name" value="OEP"/>
    <property type="match status" value="2"/>
</dbReference>
<dbReference type="EMBL" id="CADCXY010000001">
    <property type="protein sequence ID" value="CAB0150132.1"/>
    <property type="molecule type" value="Genomic_DNA"/>
</dbReference>
<accession>A0A6S6WN33</accession>
<evidence type="ECO:0000256" key="1">
    <source>
        <dbReference type="ARBA" id="ARBA00007613"/>
    </source>
</evidence>
<dbReference type="SUPFAM" id="SSF56954">
    <property type="entry name" value="Outer membrane efflux proteins (OEP)"/>
    <property type="match status" value="1"/>
</dbReference>
<dbReference type="PANTHER" id="PTHR30203:SF24">
    <property type="entry name" value="BLR4935 PROTEIN"/>
    <property type="match status" value="1"/>
</dbReference>
<dbReference type="PANTHER" id="PTHR30203">
    <property type="entry name" value="OUTER MEMBRANE CATION EFFLUX PROTEIN"/>
    <property type="match status" value="1"/>
</dbReference>
<dbReference type="InterPro" id="IPR003423">
    <property type="entry name" value="OMP_efflux"/>
</dbReference>
<feature type="chain" id="PRO_5028943215" evidence="2">
    <location>
        <begin position="24"/>
        <end position="415"/>
    </location>
</feature>